<keyword evidence="4 5" id="KW-0472">Membrane</keyword>
<feature type="transmembrane region" description="Helical" evidence="5">
    <location>
        <begin position="103"/>
        <end position="120"/>
    </location>
</feature>
<dbReference type="Pfam" id="PF07690">
    <property type="entry name" value="MFS_1"/>
    <property type="match status" value="1"/>
</dbReference>
<organism evidence="7 8">
    <name type="scientific">Candidatus Anaerobiospirillum merdipullorum</name>
    <dbReference type="NCBI Taxonomy" id="2838450"/>
    <lineage>
        <taxon>Bacteria</taxon>
        <taxon>Pseudomonadati</taxon>
        <taxon>Pseudomonadota</taxon>
        <taxon>Gammaproteobacteria</taxon>
        <taxon>Aeromonadales</taxon>
        <taxon>Succinivibrionaceae</taxon>
        <taxon>Anaerobiospirillum</taxon>
    </lineage>
</organism>
<comment type="caution">
    <text evidence="7">The sequence shown here is derived from an EMBL/GenBank/DDBJ whole genome shotgun (WGS) entry which is preliminary data.</text>
</comment>
<feature type="transmembrane region" description="Helical" evidence="5">
    <location>
        <begin position="126"/>
        <end position="144"/>
    </location>
</feature>
<dbReference type="PANTHER" id="PTHR23514:SF13">
    <property type="entry name" value="INNER MEMBRANE PROTEIN YBJJ"/>
    <property type="match status" value="1"/>
</dbReference>
<dbReference type="CDD" id="cd17393">
    <property type="entry name" value="MFS_MosC_like"/>
    <property type="match status" value="1"/>
</dbReference>
<dbReference type="Proteomes" id="UP000824150">
    <property type="component" value="Unassembled WGS sequence"/>
</dbReference>
<dbReference type="GO" id="GO:0022857">
    <property type="term" value="F:transmembrane transporter activity"/>
    <property type="evidence" value="ECO:0007669"/>
    <property type="project" value="InterPro"/>
</dbReference>
<evidence type="ECO:0000256" key="5">
    <source>
        <dbReference type="SAM" id="Phobius"/>
    </source>
</evidence>
<accession>A0A9E2KQ14</accession>
<evidence type="ECO:0000256" key="4">
    <source>
        <dbReference type="ARBA" id="ARBA00023136"/>
    </source>
</evidence>
<dbReference type="GO" id="GO:0016020">
    <property type="term" value="C:membrane"/>
    <property type="evidence" value="ECO:0007669"/>
    <property type="project" value="UniProtKB-SubCell"/>
</dbReference>
<dbReference type="EMBL" id="JAHLFG010000093">
    <property type="protein sequence ID" value="MBU3827491.1"/>
    <property type="molecule type" value="Genomic_DNA"/>
</dbReference>
<dbReference type="Gene3D" id="1.20.1250.20">
    <property type="entry name" value="MFS general substrate transporter like domains"/>
    <property type="match status" value="2"/>
</dbReference>
<protein>
    <submittedName>
        <fullName evidence="7">MFS transporter</fullName>
    </submittedName>
</protein>
<feature type="transmembrane region" description="Helical" evidence="5">
    <location>
        <begin position="39"/>
        <end position="61"/>
    </location>
</feature>
<feature type="transmembrane region" description="Helical" evidence="5">
    <location>
        <begin position="244"/>
        <end position="262"/>
    </location>
</feature>
<dbReference type="InterPro" id="IPR036259">
    <property type="entry name" value="MFS_trans_sf"/>
</dbReference>
<feature type="transmembrane region" description="Helical" evidence="5">
    <location>
        <begin position="403"/>
        <end position="422"/>
    </location>
</feature>
<dbReference type="InterPro" id="IPR051788">
    <property type="entry name" value="MFS_Transporter"/>
</dbReference>
<evidence type="ECO:0000313" key="7">
    <source>
        <dbReference type="EMBL" id="MBU3827491.1"/>
    </source>
</evidence>
<proteinExistence type="predicted"/>
<dbReference type="PROSITE" id="PS50850">
    <property type="entry name" value="MFS"/>
    <property type="match status" value="1"/>
</dbReference>
<reference evidence="7" key="2">
    <citation type="submission" date="2021-04" db="EMBL/GenBank/DDBJ databases">
        <authorList>
            <person name="Gilroy R."/>
        </authorList>
    </citation>
    <scope>NUCLEOTIDE SEQUENCE</scope>
    <source>
        <strain evidence="7">687</strain>
    </source>
</reference>
<dbReference type="InterPro" id="IPR020846">
    <property type="entry name" value="MFS_dom"/>
</dbReference>
<feature type="transmembrane region" description="Helical" evidence="5">
    <location>
        <begin position="73"/>
        <end position="91"/>
    </location>
</feature>
<name>A0A9E2KQ14_9GAMM</name>
<feature type="transmembrane region" description="Helical" evidence="5">
    <location>
        <begin position="282"/>
        <end position="301"/>
    </location>
</feature>
<feature type="transmembrane region" description="Helical" evidence="5">
    <location>
        <begin position="372"/>
        <end position="397"/>
    </location>
</feature>
<keyword evidence="2 5" id="KW-0812">Transmembrane</keyword>
<feature type="non-terminal residue" evidence="7">
    <location>
        <position position="425"/>
    </location>
</feature>
<feature type="domain" description="Major facilitator superfamily (MFS) profile" evidence="6">
    <location>
        <begin position="33"/>
        <end position="425"/>
    </location>
</feature>
<keyword evidence="3 5" id="KW-1133">Transmembrane helix</keyword>
<dbReference type="PANTHER" id="PTHR23514">
    <property type="entry name" value="BYPASS OF STOP CODON PROTEIN 6"/>
    <property type="match status" value="1"/>
</dbReference>
<comment type="subcellular location">
    <subcellularLocation>
        <location evidence="1">Membrane</location>
        <topology evidence="1">Multi-pass membrane protein</topology>
    </subcellularLocation>
</comment>
<feature type="transmembrane region" description="Helical" evidence="5">
    <location>
        <begin position="338"/>
        <end position="360"/>
    </location>
</feature>
<gene>
    <name evidence="7" type="ORF">IAA31_08425</name>
</gene>
<evidence type="ECO:0000259" key="6">
    <source>
        <dbReference type="PROSITE" id="PS50850"/>
    </source>
</evidence>
<dbReference type="InterPro" id="IPR011701">
    <property type="entry name" value="MFS"/>
</dbReference>
<feature type="transmembrane region" description="Helical" evidence="5">
    <location>
        <begin position="165"/>
        <end position="184"/>
    </location>
</feature>
<feature type="transmembrane region" description="Helical" evidence="5">
    <location>
        <begin position="190"/>
        <end position="209"/>
    </location>
</feature>
<sequence length="425" mass="45342">MSLSPWNAIHLLRWAGSFFNPVKAHASQLSKAQFVYGRLATRAVFFCAGIATAPWACFMPYVKTRLELNEMHYAALLLCYGLGAVIGMPLTGRLAARFGVRRMITLSMLLTVSAMCLMAYDDLTLPLAYCGVLLWGSNIGILDVSNNIHGACIEEMAGRHLMSSFHGFYTVGCLVAALYCAFMLHGGLHTFYTALSLWIAAVALLIYAYPRLINTHGQGANAQATDSAPPTALPTCKAKWYPSYLTLTVVLCGMISLIMYLGEGMIYDWSAVYLITTASVDITIAAVGYLAFELAVAIMRFKGDGIVTRLGPLKLLLAGSIIGALSFAAIALTTNAYVMIALFFVAGLALANVVPVILSHTAQISGSNQGRALSFVGTCGYGGLLLGPAILGSIATLCGLSGMFIFTASLILLLGLMAIKILKPR</sequence>
<dbReference type="SUPFAM" id="SSF103473">
    <property type="entry name" value="MFS general substrate transporter"/>
    <property type="match status" value="1"/>
</dbReference>
<feature type="transmembrane region" description="Helical" evidence="5">
    <location>
        <begin position="313"/>
        <end position="332"/>
    </location>
</feature>
<dbReference type="AlphaFoldDB" id="A0A9E2KQ14"/>
<evidence type="ECO:0000256" key="1">
    <source>
        <dbReference type="ARBA" id="ARBA00004141"/>
    </source>
</evidence>
<evidence type="ECO:0000256" key="2">
    <source>
        <dbReference type="ARBA" id="ARBA00022692"/>
    </source>
</evidence>
<evidence type="ECO:0000313" key="8">
    <source>
        <dbReference type="Proteomes" id="UP000824150"/>
    </source>
</evidence>
<evidence type="ECO:0000256" key="3">
    <source>
        <dbReference type="ARBA" id="ARBA00022989"/>
    </source>
</evidence>
<reference evidence="7" key="1">
    <citation type="journal article" date="2021" name="PeerJ">
        <title>Extensive microbial diversity within the chicken gut microbiome revealed by metagenomics and culture.</title>
        <authorList>
            <person name="Gilroy R."/>
            <person name="Ravi A."/>
            <person name="Getino M."/>
            <person name="Pursley I."/>
            <person name="Horton D.L."/>
            <person name="Alikhan N.F."/>
            <person name="Baker D."/>
            <person name="Gharbi K."/>
            <person name="Hall N."/>
            <person name="Watson M."/>
            <person name="Adriaenssens E.M."/>
            <person name="Foster-Nyarko E."/>
            <person name="Jarju S."/>
            <person name="Secka A."/>
            <person name="Antonio M."/>
            <person name="Oren A."/>
            <person name="Chaudhuri R.R."/>
            <person name="La Ragione R."/>
            <person name="Hildebrand F."/>
            <person name="Pallen M.J."/>
        </authorList>
    </citation>
    <scope>NUCLEOTIDE SEQUENCE</scope>
    <source>
        <strain evidence="7">687</strain>
    </source>
</reference>